<dbReference type="GeneID" id="15614149"/>
<dbReference type="Proteomes" id="UP000792575">
    <property type="component" value="Genome"/>
</dbReference>
<dbReference type="EMBL" id="HF679131">
    <property type="protein sequence ID" value="CCU55541.1"/>
    <property type="molecule type" value="Genomic_DNA"/>
</dbReference>
<name>A0A916KP81_9POXV</name>
<organism evidence="1 2">
    <name type="scientific">Adoxophyes honmai entomopoxvirus 'L'</name>
    <dbReference type="NCBI Taxonomy" id="1293540"/>
    <lineage>
        <taxon>Viruses</taxon>
        <taxon>Varidnaviria</taxon>
        <taxon>Bamfordvirae</taxon>
        <taxon>Nucleocytoviricota</taxon>
        <taxon>Pokkesviricetes</taxon>
        <taxon>Chitovirales</taxon>
        <taxon>Poxviridae</taxon>
        <taxon>Entomopoxvirinae</taxon>
        <taxon>Betaentomopoxvirus</taxon>
        <taxon>Betaentomopoxvirus ahonmai</taxon>
    </lineage>
</organism>
<protein>
    <submittedName>
        <fullName evidence="1">Uncharacterized protein</fullName>
    </submittedName>
</protein>
<dbReference type="OrthoDB" id="41327at10239"/>
<evidence type="ECO:0000313" key="1">
    <source>
        <dbReference type="EMBL" id="CCU55541.1"/>
    </source>
</evidence>
<accession>A0A916KP81</accession>
<gene>
    <name evidence="1" type="ORF">AHEV_220</name>
</gene>
<dbReference type="RefSeq" id="YP_008004043.1">
    <property type="nucleotide sequence ID" value="NC_021247.1"/>
</dbReference>
<dbReference type="KEGG" id="vg:15614149"/>
<keyword evidence="2" id="KW-1185">Reference proteome</keyword>
<evidence type="ECO:0000313" key="2">
    <source>
        <dbReference type="Proteomes" id="UP000792575"/>
    </source>
</evidence>
<proteinExistence type="predicted"/>
<reference evidence="1" key="1">
    <citation type="journal article" date="2013" name="J. Virol.">
        <title>New Insights into the Evolution of Entomopoxvirinae from the Complete Genome Sequences of Four Entomopoxviruses Infecting Adoxophyes honmai, Choristoneura biennis, Choristoneura rosaceana, and Mythimna separata.</title>
        <authorList>
            <person name="Theze J."/>
            <person name="Takatsuka J."/>
            <person name="Li Z."/>
            <person name="Gallais J."/>
            <person name="Doucet D."/>
            <person name="Arif B."/>
            <person name="Nakai M."/>
            <person name="Herniou E.A."/>
        </authorList>
    </citation>
    <scope>NUCLEOTIDE SEQUENCE</scope>
    <source>
        <strain evidence="1">Tokyo</strain>
    </source>
</reference>
<sequence>MYTRTMYYYIVSPIKEILIIVNDNVAPMTLKCTDECFETIMMNNIYLEETNISFNKQYIDKYCITCCEYKIYKISDSKNSKLYSEIPKMYCNKRCTNIHKKSLIPSKCLK</sequence>